<keyword evidence="2" id="KW-1185">Reference proteome</keyword>
<dbReference type="AlphaFoldDB" id="A0A7J0BNU3"/>
<accession>A0A7J0BNU3</accession>
<organism evidence="1 2">
    <name type="scientific">Desulfovibrio psychrotolerans</name>
    <dbReference type="NCBI Taxonomy" id="415242"/>
    <lineage>
        <taxon>Bacteria</taxon>
        <taxon>Pseudomonadati</taxon>
        <taxon>Thermodesulfobacteriota</taxon>
        <taxon>Desulfovibrionia</taxon>
        <taxon>Desulfovibrionales</taxon>
        <taxon>Desulfovibrionaceae</taxon>
        <taxon>Desulfovibrio</taxon>
    </lineage>
</organism>
<evidence type="ECO:0000313" key="2">
    <source>
        <dbReference type="Proteomes" id="UP000503820"/>
    </source>
</evidence>
<gene>
    <name evidence="1" type="ORF">DSM19430T_00240</name>
</gene>
<proteinExistence type="predicted"/>
<reference evidence="1 2" key="1">
    <citation type="submission" date="2020-05" db="EMBL/GenBank/DDBJ databases">
        <title>Draft genome sequence of Desulfovibrio psychrotolerans JS1T.</title>
        <authorList>
            <person name="Ueno A."/>
            <person name="Tamazawa S."/>
            <person name="Tamamura S."/>
            <person name="Murakami T."/>
            <person name="Kiyama T."/>
            <person name="Inomata H."/>
            <person name="Amano Y."/>
            <person name="Miyakawa K."/>
            <person name="Tamaki H."/>
            <person name="Naganuma T."/>
            <person name="Kaneko K."/>
        </authorList>
    </citation>
    <scope>NUCLEOTIDE SEQUENCE [LARGE SCALE GENOMIC DNA]</scope>
    <source>
        <strain evidence="1 2">JS1</strain>
    </source>
</reference>
<dbReference type="Proteomes" id="UP000503820">
    <property type="component" value="Unassembled WGS sequence"/>
</dbReference>
<comment type="caution">
    <text evidence="1">The sequence shown here is derived from an EMBL/GenBank/DDBJ whole genome shotgun (WGS) entry which is preliminary data.</text>
</comment>
<protein>
    <submittedName>
        <fullName evidence="1">Uncharacterized protein</fullName>
    </submittedName>
</protein>
<sequence length="274" mass="29762">MWYETPPADGRFTSPPPATRDAARVAAFAEAVAAEASDLTHGGIPEERLVLLREHLVPGATSFVVSYSELGVEEAPGGKVLSVDVQVNRDAVRQELRRLGIPATLSVPVGYKPVYGTLPSEAWEALGRLHVLYGVRPDSGARLELRLEYANKLWAISLHDGAGAPRFAQAAKLEEAWNKAWGSLFAAQAASSVQTSSVVLGVEGWFTPDGVEAFDTMLLEWTDVLDGVSLQDVRMESAGISGRWTVTVLDKARLESRLAEYAANRRLSYSLKDR</sequence>
<name>A0A7J0BNU3_9BACT</name>
<dbReference type="EMBL" id="BLVP01000001">
    <property type="protein sequence ID" value="GFM35340.1"/>
    <property type="molecule type" value="Genomic_DNA"/>
</dbReference>
<evidence type="ECO:0000313" key="1">
    <source>
        <dbReference type="EMBL" id="GFM35340.1"/>
    </source>
</evidence>